<reference evidence="8 9" key="1">
    <citation type="journal article" date="2016" name="Proc. Natl. Acad. Sci. U.S.A.">
        <title>Comparative genomics of biotechnologically important yeasts.</title>
        <authorList>
            <person name="Riley R."/>
            <person name="Haridas S."/>
            <person name="Wolfe K.H."/>
            <person name="Lopes M.R."/>
            <person name="Hittinger C.T."/>
            <person name="Goeker M."/>
            <person name="Salamov A.A."/>
            <person name="Wisecaver J.H."/>
            <person name="Long T.M."/>
            <person name="Calvey C.H."/>
            <person name="Aerts A.L."/>
            <person name="Barry K.W."/>
            <person name="Choi C."/>
            <person name="Clum A."/>
            <person name="Coughlan A.Y."/>
            <person name="Deshpande S."/>
            <person name="Douglass A.P."/>
            <person name="Hanson S.J."/>
            <person name="Klenk H.-P."/>
            <person name="LaButti K.M."/>
            <person name="Lapidus A."/>
            <person name="Lindquist E.A."/>
            <person name="Lipzen A.M."/>
            <person name="Meier-Kolthoff J.P."/>
            <person name="Ohm R.A."/>
            <person name="Otillar R.P."/>
            <person name="Pangilinan J.L."/>
            <person name="Peng Y."/>
            <person name="Rokas A."/>
            <person name="Rosa C.A."/>
            <person name="Scheuner C."/>
            <person name="Sibirny A.A."/>
            <person name="Slot J.C."/>
            <person name="Stielow J.B."/>
            <person name="Sun H."/>
            <person name="Kurtzman C.P."/>
            <person name="Blackwell M."/>
            <person name="Grigoriev I.V."/>
            <person name="Jeffries T.W."/>
        </authorList>
    </citation>
    <scope>NUCLEOTIDE SEQUENCE [LARGE SCALE GENOMIC DNA]</scope>
    <source>
        <strain evidence="9">ATCC 58044 / CBS 1984 / NCYC 433 / NRRL Y-366-8</strain>
    </source>
</reference>
<dbReference type="AlphaFoldDB" id="A0A1E3P2P1"/>
<name>A0A1E3P2P1_WICAA</name>
<dbReference type="GO" id="GO:0005739">
    <property type="term" value="C:mitochondrion"/>
    <property type="evidence" value="ECO:0007669"/>
    <property type="project" value="TreeGrafter"/>
</dbReference>
<dbReference type="Proteomes" id="UP000094112">
    <property type="component" value="Unassembled WGS sequence"/>
</dbReference>
<dbReference type="PANTHER" id="PTHR12645">
    <property type="entry name" value="ALR/ERV"/>
    <property type="match status" value="1"/>
</dbReference>
<protein>
    <recommendedName>
        <fullName evidence="6">Sulfhydryl oxidase</fullName>
        <ecNumber evidence="6">1.8.3.2</ecNumber>
    </recommendedName>
</protein>
<proteinExistence type="predicted"/>
<dbReference type="Gene3D" id="1.20.120.310">
    <property type="entry name" value="ERV/ALR sulfhydryl oxidase domain"/>
    <property type="match status" value="1"/>
</dbReference>
<feature type="non-terminal residue" evidence="8">
    <location>
        <position position="1"/>
    </location>
</feature>
<dbReference type="OrthoDB" id="59470at2759"/>
<evidence type="ECO:0000256" key="3">
    <source>
        <dbReference type="ARBA" id="ARBA00022827"/>
    </source>
</evidence>
<evidence type="ECO:0000256" key="1">
    <source>
        <dbReference type="ARBA" id="ARBA00001974"/>
    </source>
</evidence>
<dbReference type="GO" id="GO:0060904">
    <property type="term" value="P:regulation of protein folding in endoplasmic reticulum"/>
    <property type="evidence" value="ECO:0007669"/>
    <property type="project" value="EnsemblFungi"/>
</dbReference>
<evidence type="ECO:0000259" key="7">
    <source>
        <dbReference type="PROSITE" id="PS51324"/>
    </source>
</evidence>
<comment type="catalytic activity">
    <reaction evidence="6">
        <text>2 R'C(R)SH + O2 = R'C(R)S-S(R)CR' + H2O2</text>
        <dbReference type="Rhea" id="RHEA:17357"/>
        <dbReference type="ChEBI" id="CHEBI:15379"/>
        <dbReference type="ChEBI" id="CHEBI:16240"/>
        <dbReference type="ChEBI" id="CHEBI:16520"/>
        <dbReference type="ChEBI" id="CHEBI:17412"/>
        <dbReference type="EC" id="1.8.3.2"/>
    </reaction>
</comment>
<keyword evidence="2 6" id="KW-0285">Flavoprotein</keyword>
<dbReference type="RefSeq" id="XP_019038795.1">
    <property type="nucleotide sequence ID" value="XM_019180942.1"/>
</dbReference>
<keyword evidence="3 6" id="KW-0274">FAD</keyword>
<evidence type="ECO:0000256" key="2">
    <source>
        <dbReference type="ARBA" id="ARBA00022630"/>
    </source>
</evidence>
<evidence type="ECO:0000313" key="8">
    <source>
        <dbReference type="EMBL" id="ODQ59588.1"/>
    </source>
</evidence>
<evidence type="ECO:0000313" key="9">
    <source>
        <dbReference type="Proteomes" id="UP000094112"/>
    </source>
</evidence>
<sequence>RAELGRASWKLFHTILARYPDKPSLEERQTLEQYIYLFAKVYPCGDCARHFIKLLEKYPPQTSSRTIASVWGCDVHNKVNKVLGHEIYDCANIIEDYDCGC</sequence>
<dbReference type="InterPro" id="IPR017905">
    <property type="entry name" value="ERV/ALR_sulphydryl_oxidase"/>
</dbReference>
<dbReference type="STRING" id="683960.A0A1E3P2P1"/>
<evidence type="ECO:0000256" key="6">
    <source>
        <dbReference type="RuleBase" id="RU371123"/>
    </source>
</evidence>
<dbReference type="Pfam" id="PF04777">
    <property type="entry name" value="Evr1_Alr"/>
    <property type="match status" value="1"/>
</dbReference>
<dbReference type="SUPFAM" id="SSF69000">
    <property type="entry name" value="FAD-dependent thiol oxidase"/>
    <property type="match status" value="1"/>
</dbReference>
<dbReference type="GeneID" id="30198188"/>
<dbReference type="GO" id="GO:0005789">
    <property type="term" value="C:endoplasmic reticulum membrane"/>
    <property type="evidence" value="ECO:0007669"/>
    <property type="project" value="EnsemblFungi"/>
</dbReference>
<dbReference type="InterPro" id="IPR036774">
    <property type="entry name" value="ERV/ALR_sulphydryl_oxid_sf"/>
</dbReference>
<dbReference type="EMBL" id="KV454210">
    <property type="protein sequence ID" value="ODQ59588.1"/>
    <property type="molecule type" value="Genomic_DNA"/>
</dbReference>
<dbReference type="PROSITE" id="PS51324">
    <property type="entry name" value="ERV_ALR"/>
    <property type="match status" value="1"/>
</dbReference>
<dbReference type="PANTHER" id="PTHR12645:SF1">
    <property type="entry name" value="FAD-LINKED SULFHYDRYL OXIDASE ERV2"/>
    <property type="match status" value="1"/>
</dbReference>
<organism evidence="8 9">
    <name type="scientific">Wickerhamomyces anomalus (strain ATCC 58044 / CBS 1984 / NCYC 433 / NRRL Y-366-8)</name>
    <name type="common">Yeast</name>
    <name type="synonym">Hansenula anomala</name>
    <dbReference type="NCBI Taxonomy" id="683960"/>
    <lineage>
        <taxon>Eukaryota</taxon>
        <taxon>Fungi</taxon>
        <taxon>Dikarya</taxon>
        <taxon>Ascomycota</taxon>
        <taxon>Saccharomycotina</taxon>
        <taxon>Saccharomycetes</taxon>
        <taxon>Phaffomycetales</taxon>
        <taxon>Wickerhamomycetaceae</taxon>
        <taxon>Wickerhamomyces</taxon>
    </lineage>
</organism>
<comment type="cofactor">
    <cofactor evidence="1 6">
        <name>FAD</name>
        <dbReference type="ChEBI" id="CHEBI:57692"/>
    </cofactor>
</comment>
<feature type="domain" description="ERV/ALR sulfhydryl oxidase" evidence="7">
    <location>
        <begin position="1"/>
        <end position="97"/>
    </location>
</feature>
<keyword evidence="9" id="KW-1185">Reference proteome</keyword>
<dbReference type="EC" id="1.8.3.2" evidence="6"/>
<dbReference type="GO" id="GO:0016971">
    <property type="term" value="F:flavin-dependent sulfhydryl oxidase activity"/>
    <property type="evidence" value="ECO:0007669"/>
    <property type="project" value="EnsemblFungi"/>
</dbReference>
<keyword evidence="4 6" id="KW-0560">Oxidoreductase</keyword>
<feature type="non-terminal residue" evidence="8">
    <location>
        <position position="101"/>
    </location>
</feature>
<dbReference type="FunFam" id="1.20.120.310:FF:000002">
    <property type="entry name" value="Sulfhydryl oxidase"/>
    <property type="match status" value="1"/>
</dbReference>
<evidence type="ECO:0000256" key="5">
    <source>
        <dbReference type="ARBA" id="ARBA00023157"/>
    </source>
</evidence>
<evidence type="ECO:0000256" key="4">
    <source>
        <dbReference type="ARBA" id="ARBA00023002"/>
    </source>
</evidence>
<gene>
    <name evidence="8" type="ORF">WICANDRAFT_22374</name>
</gene>
<dbReference type="InterPro" id="IPR039799">
    <property type="entry name" value="ALR/ERV"/>
</dbReference>
<keyword evidence="5" id="KW-1015">Disulfide bond</keyword>
<accession>A0A1E3P2P1</accession>
<dbReference type="GO" id="GO:0050660">
    <property type="term" value="F:flavin adenine dinucleotide binding"/>
    <property type="evidence" value="ECO:0007669"/>
    <property type="project" value="TreeGrafter"/>
</dbReference>